<evidence type="ECO:0000256" key="10">
    <source>
        <dbReference type="ARBA" id="ARBA00023242"/>
    </source>
</evidence>
<proteinExistence type="predicted"/>
<dbReference type="PANTHER" id="PTHR15822">
    <property type="entry name" value="TRAF AND TNF RECEPTOR-ASSOCIATED PROTEIN"/>
    <property type="match status" value="1"/>
</dbReference>
<sequence>MSYFWGLRPPFALGRKNSPPSASSPTTEEVIEPFIPDFRDIDGPLIPNDLLELAVYRYRPSRGAWKHVTPEIRRDEDVEDGDGMKKKKDKIHPMSVKIITWNVDYSNNHEMERLTACLRHMEKDVLGCKDGEAPAGPCVILLQEVNEQMILHLLQDEWVRRHFMVTPKTKDKWPKLASYGNITLVSRDLTVMKAQILHYGYSAMQRSALAVSIVMGVPDAGGGGNTVVCIVNTHLESLPAGADARPRQLELCTRFLKQDWVQGGMVVGDMNAIGPSDAMITNEVGMRDAWRKGNKDENGFTWGYQGGGNFPANRLDKMLFLPRRGYKVDEPRRIGVGVKAKSGSEAIWASDHYGLETTLTIVRRPNDCEFAILLASTQSSSTLPTRSPLVRPPVVDAPFNDHEVHLRFPRRRCSLCHQCPGPAYNQHALEPCCLSAPPNHLERRNSILPGNQPTAQALENFPTQTGTSLTWTVNIAVGTSIGFHIVDSTGASQDSAPFSILTGADTSCVGKNPSSSGGASSTESGTGAATTSAVVTTTSAPATHAATTTAPGVTTTTGTSKPTTTGTSKPATSGTTSAAGTTSSKASGAISQNAQFGAAGVVGAAIIALLA</sequence>
<comment type="cofactor">
    <cofactor evidence="1">
        <name>Mn(2+)</name>
        <dbReference type="ChEBI" id="CHEBI:29035"/>
    </cofactor>
</comment>
<dbReference type="GO" id="GO:0003697">
    <property type="term" value="F:single-stranded DNA binding"/>
    <property type="evidence" value="ECO:0007669"/>
    <property type="project" value="TreeGrafter"/>
</dbReference>
<dbReference type="Gene3D" id="3.60.10.10">
    <property type="entry name" value="Endonuclease/exonuclease/phosphatase"/>
    <property type="match status" value="1"/>
</dbReference>
<evidence type="ECO:0000256" key="7">
    <source>
        <dbReference type="ARBA" id="ARBA00022801"/>
    </source>
</evidence>
<evidence type="ECO:0000256" key="11">
    <source>
        <dbReference type="SAM" id="MobiDB-lite"/>
    </source>
</evidence>
<dbReference type="GO" id="GO:0005634">
    <property type="term" value="C:nucleus"/>
    <property type="evidence" value="ECO:0007669"/>
    <property type="project" value="UniProtKB-SubCell"/>
</dbReference>
<dbReference type="GO" id="GO:0006302">
    <property type="term" value="P:double-strand break repair"/>
    <property type="evidence" value="ECO:0007669"/>
    <property type="project" value="TreeGrafter"/>
</dbReference>
<organism evidence="12 13">
    <name type="scientific">Laccaria amethystina LaAM-08-1</name>
    <dbReference type="NCBI Taxonomy" id="1095629"/>
    <lineage>
        <taxon>Eukaryota</taxon>
        <taxon>Fungi</taxon>
        <taxon>Dikarya</taxon>
        <taxon>Basidiomycota</taxon>
        <taxon>Agaricomycotina</taxon>
        <taxon>Agaricomycetes</taxon>
        <taxon>Agaricomycetidae</taxon>
        <taxon>Agaricales</taxon>
        <taxon>Agaricineae</taxon>
        <taxon>Hydnangiaceae</taxon>
        <taxon>Laccaria</taxon>
    </lineage>
</organism>
<dbReference type="GO" id="GO:0046872">
    <property type="term" value="F:metal ion binding"/>
    <property type="evidence" value="ECO:0007669"/>
    <property type="project" value="UniProtKB-KW"/>
</dbReference>
<dbReference type="GO" id="GO:0005737">
    <property type="term" value="C:cytoplasm"/>
    <property type="evidence" value="ECO:0007669"/>
    <property type="project" value="TreeGrafter"/>
</dbReference>
<dbReference type="GO" id="GO:0070260">
    <property type="term" value="F:5'-tyrosyl-DNA phosphodiesterase activity"/>
    <property type="evidence" value="ECO:0007669"/>
    <property type="project" value="TreeGrafter"/>
</dbReference>
<keyword evidence="9" id="KW-0234">DNA repair</keyword>
<dbReference type="CDD" id="cd09080">
    <property type="entry name" value="TDP2"/>
    <property type="match status" value="1"/>
</dbReference>
<evidence type="ECO:0000256" key="8">
    <source>
        <dbReference type="ARBA" id="ARBA00022842"/>
    </source>
</evidence>
<keyword evidence="13" id="KW-1185">Reference proteome</keyword>
<dbReference type="AlphaFoldDB" id="A0A0C9YJ74"/>
<feature type="region of interest" description="Disordered" evidence="11">
    <location>
        <begin position="509"/>
        <end position="584"/>
    </location>
</feature>
<dbReference type="PANTHER" id="PTHR15822:SF4">
    <property type="entry name" value="TYROSYL-DNA PHOSPHODIESTERASE 2"/>
    <property type="match status" value="1"/>
</dbReference>
<dbReference type="EMBL" id="KN838536">
    <property type="protein sequence ID" value="KIK10382.1"/>
    <property type="molecule type" value="Genomic_DNA"/>
</dbReference>
<evidence type="ECO:0008006" key="14">
    <source>
        <dbReference type="Google" id="ProtNLM"/>
    </source>
</evidence>
<comment type="cofactor">
    <cofactor evidence="2">
        <name>Mg(2+)</name>
        <dbReference type="ChEBI" id="CHEBI:18420"/>
    </cofactor>
</comment>
<dbReference type="OrthoDB" id="9975959at2759"/>
<evidence type="ECO:0000256" key="4">
    <source>
        <dbReference type="ARBA" id="ARBA00022722"/>
    </source>
</evidence>
<dbReference type="HOGENOM" id="CLU_446919_0_0_1"/>
<feature type="compositionally biased region" description="Low complexity" evidence="11">
    <location>
        <begin position="513"/>
        <end position="584"/>
    </location>
</feature>
<keyword evidence="7" id="KW-0378">Hydrolase</keyword>
<name>A0A0C9YJ74_9AGAR</name>
<evidence type="ECO:0000313" key="13">
    <source>
        <dbReference type="Proteomes" id="UP000054477"/>
    </source>
</evidence>
<comment type="subcellular location">
    <subcellularLocation>
        <location evidence="3">Nucleus</location>
    </subcellularLocation>
</comment>
<reference evidence="13" key="2">
    <citation type="submission" date="2015-01" db="EMBL/GenBank/DDBJ databases">
        <title>Evolutionary Origins and Diversification of the Mycorrhizal Mutualists.</title>
        <authorList>
            <consortium name="DOE Joint Genome Institute"/>
            <consortium name="Mycorrhizal Genomics Consortium"/>
            <person name="Kohler A."/>
            <person name="Kuo A."/>
            <person name="Nagy L.G."/>
            <person name="Floudas D."/>
            <person name="Copeland A."/>
            <person name="Barry K.W."/>
            <person name="Cichocki N."/>
            <person name="Veneault-Fourrey C."/>
            <person name="LaButti K."/>
            <person name="Lindquist E.A."/>
            <person name="Lipzen A."/>
            <person name="Lundell T."/>
            <person name="Morin E."/>
            <person name="Murat C."/>
            <person name="Riley R."/>
            <person name="Ohm R."/>
            <person name="Sun H."/>
            <person name="Tunlid A."/>
            <person name="Henrissat B."/>
            <person name="Grigoriev I.V."/>
            <person name="Hibbett D.S."/>
            <person name="Martin F."/>
        </authorList>
    </citation>
    <scope>NUCLEOTIDE SEQUENCE [LARGE SCALE GENOMIC DNA]</scope>
    <source>
        <strain evidence="13">LaAM-08-1</strain>
    </source>
</reference>
<dbReference type="STRING" id="1095629.A0A0C9YJ74"/>
<dbReference type="InterPro" id="IPR036691">
    <property type="entry name" value="Endo/exonu/phosph_ase_sf"/>
</dbReference>
<protein>
    <recommendedName>
        <fullName evidence="14">Endonuclease/exonuclease/phosphatase domain-containing protein</fullName>
    </recommendedName>
</protein>
<keyword evidence="4" id="KW-0540">Nuclease</keyword>
<dbReference type="GO" id="GO:0004518">
    <property type="term" value="F:nuclease activity"/>
    <property type="evidence" value="ECO:0007669"/>
    <property type="project" value="UniProtKB-KW"/>
</dbReference>
<dbReference type="Proteomes" id="UP000054477">
    <property type="component" value="Unassembled WGS sequence"/>
</dbReference>
<evidence type="ECO:0000256" key="1">
    <source>
        <dbReference type="ARBA" id="ARBA00001936"/>
    </source>
</evidence>
<dbReference type="InterPro" id="IPR051547">
    <property type="entry name" value="TDP2-like"/>
</dbReference>
<keyword evidence="10" id="KW-0539">Nucleus</keyword>
<evidence type="ECO:0000256" key="2">
    <source>
        <dbReference type="ARBA" id="ARBA00001946"/>
    </source>
</evidence>
<keyword evidence="8" id="KW-0460">Magnesium</keyword>
<evidence type="ECO:0000256" key="3">
    <source>
        <dbReference type="ARBA" id="ARBA00004123"/>
    </source>
</evidence>
<reference evidence="12 13" key="1">
    <citation type="submission" date="2014-04" db="EMBL/GenBank/DDBJ databases">
        <authorList>
            <consortium name="DOE Joint Genome Institute"/>
            <person name="Kuo A."/>
            <person name="Kohler A."/>
            <person name="Nagy L.G."/>
            <person name="Floudas D."/>
            <person name="Copeland A."/>
            <person name="Barry K.W."/>
            <person name="Cichocki N."/>
            <person name="Veneault-Fourrey C."/>
            <person name="LaButti K."/>
            <person name="Lindquist E.A."/>
            <person name="Lipzen A."/>
            <person name="Lundell T."/>
            <person name="Morin E."/>
            <person name="Murat C."/>
            <person name="Sun H."/>
            <person name="Tunlid A."/>
            <person name="Henrissat B."/>
            <person name="Grigoriev I.V."/>
            <person name="Hibbett D.S."/>
            <person name="Martin F."/>
            <person name="Nordberg H.P."/>
            <person name="Cantor M.N."/>
            <person name="Hua S.X."/>
        </authorList>
    </citation>
    <scope>NUCLEOTIDE SEQUENCE [LARGE SCALE GENOMIC DNA]</scope>
    <source>
        <strain evidence="12 13">LaAM-08-1</strain>
    </source>
</reference>
<dbReference type="SUPFAM" id="SSF56219">
    <property type="entry name" value="DNase I-like"/>
    <property type="match status" value="1"/>
</dbReference>
<keyword evidence="6" id="KW-0227">DNA damage</keyword>
<accession>A0A0C9YJ74</accession>
<evidence type="ECO:0000256" key="9">
    <source>
        <dbReference type="ARBA" id="ARBA00023204"/>
    </source>
</evidence>
<evidence type="ECO:0000313" key="12">
    <source>
        <dbReference type="EMBL" id="KIK10382.1"/>
    </source>
</evidence>
<keyword evidence="5" id="KW-0479">Metal-binding</keyword>
<evidence type="ECO:0000256" key="5">
    <source>
        <dbReference type="ARBA" id="ARBA00022723"/>
    </source>
</evidence>
<gene>
    <name evidence="12" type="ORF">K443DRAFT_308</name>
</gene>
<evidence type="ECO:0000256" key="6">
    <source>
        <dbReference type="ARBA" id="ARBA00022763"/>
    </source>
</evidence>